<evidence type="ECO:0000313" key="5">
    <source>
        <dbReference type="Proteomes" id="UP000236732"/>
    </source>
</evidence>
<keyword evidence="1" id="KW-0472">Membrane</keyword>
<dbReference type="EMBL" id="FNVT01000011">
    <property type="protein sequence ID" value="SEG98434.1"/>
    <property type="molecule type" value="Genomic_DNA"/>
</dbReference>
<dbReference type="GO" id="GO:0006508">
    <property type="term" value="P:proteolysis"/>
    <property type="evidence" value="ECO:0007669"/>
    <property type="project" value="InterPro"/>
</dbReference>
<feature type="transmembrane region" description="Helical" evidence="1">
    <location>
        <begin position="485"/>
        <end position="507"/>
    </location>
</feature>
<feature type="transmembrane region" description="Helical" evidence="1">
    <location>
        <begin position="513"/>
        <end position="533"/>
    </location>
</feature>
<feature type="transmembrane region" description="Helical" evidence="1">
    <location>
        <begin position="460"/>
        <end position="478"/>
    </location>
</feature>
<evidence type="ECO:0000313" key="4">
    <source>
        <dbReference type="EMBL" id="SEG98434.1"/>
    </source>
</evidence>
<dbReference type="PANTHER" id="PTHR12147">
    <property type="entry name" value="METALLOPEPTIDASE M28 FAMILY MEMBER"/>
    <property type="match status" value="1"/>
</dbReference>
<dbReference type="Proteomes" id="UP000236732">
    <property type="component" value="Unassembled WGS sequence"/>
</dbReference>
<dbReference type="Pfam" id="PF04389">
    <property type="entry name" value="Peptidase_M28"/>
    <property type="match status" value="1"/>
</dbReference>
<proteinExistence type="predicted"/>
<dbReference type="RefSeq" id="WP_146103906.1">
    <property type="nucleotide sequence ID" value="NZ_FNVT01000011.1"/>
</dbReference>
<dbReference type="GO" id="GO:0008235">
    <property type="term" value="F:metalloexopeptidase activity"/>
    <property type="evidence" value="ECO:0007669"/>
    <property type="project" value="InterPro"/>
</dbReference>
<dbReference type="OrthoDB" id="9778250at2"/>
<feature type="domain" description="Peptidase M28" evidence="3">
    <location>
        <begin position="102"/>
        <end position="286"/>
    </location>
</feature>
<feature type="transmembrane region" description="Helical" evidence="1">
    <location>
        <begin position="318"/>
        <end position="339"/>
    </location>
</feature>
<accession>A0A1H6ENX1</accession>
<feature type="transmembrane region" description="Helical" evidence="1">
    <location>
        <begin position="412"/>
        <end position="429"/>
    </location>
</feature>
<dbReference type="InterPro" id="IPR007484">
    <property type="entry name" value="Peptidase_M28"/>
</dbReference>
<evidence type="ECO:0000259" key="3">
    <source>
        <dbReference type="Pfam" id="PF04389"/>
    </source>
</evidence>
<dbReference type="AlphaFoldDB" id="A0A1H6ENX1"/>
<keyword evidence="1" id="KW-0812">Transmembrane</keyword>
<evidence type="ECO:0000256" key="2">
    <source>
        <dbReference type="SAM" id="SignalP"/>
    </source>
</evidence>
<dbReference type="InterPro" id="IPR045175">
    <property type="entry name" value="M28_fam"/>
</dbReference>
<reference evidence="4 5" key="1">
    <citation type="submission" date="2016-10" db="EMBL/GenBank/DDBJ databases">
        <authorList>
            <person name="de Groot N.N."/>
        </authorList>
    </citation>
    <scope>NUCLEOTIDE SEQUENCE [LARGE SCALE GENOMIC DNA]</scope>
    <source>
        <strain evidence="4 5">CGMCC 4.7037</strain>
    </source>
</reference>
<protein>
    <submittedName>
        <fullName evidence="4">Peptidase family M28</fullName>
    </submittedName>
</protein>
<name>A0A1H6ENX1_9ACTN</name>
<feature type="transmembrane region" description="Helical" evidence="1">
    <location>
        <begin position="436"/>
        <end position="454"/>
    </location>
</feature>
<feature type="transmembrane region" description="Helical" evidence="1">
    <location>
        <begin position="368"/>
        <end position="392"/>
    </location>
</feature>
<feature type="signal peptide" evidence="2">
    <location>
        <begin position="1"/>
        <end position="31"/>
    </location>
</feature>
<gene>
    <name evidence="4" type="ORF">SAMN05444920_111338</name>
</gene>
<feature type="chain" id="PRO_5009297261" evidence="2">
    <location>
        <begin position="32"/>
        <end position="728"/>
    </location>
</feature>
<keyword evidence="1" id="KW-1133">Transmembrane helix</keyword>
<sequence length="728" mass="76186">MTRNALSGLFALGLLLAVTLLDLAPPGPSDAPPGAFSAVRAHEHLKVIARAPHPTGTPEHTRVRDHLVAELRSLGLDVRVQEGVGVLPLSYDGVVPMGRMRNIVATLPGTAPTGRVVLAAHYDSVAAGPGASDDGAGVATVLEVARALPRKARNDVVFLLTDGEEPGLLGAEAFARRDPGGTVVVLNNEARGSRGTVQMFRASPGSGPLISLYGSTAPHPSADSAFASMMGLLPNNTDFHVFDRAGWMGLDSAYTGGGAYYHSPLDDAAHLDLGSLQQMGDNSLALTRALAGTDLGALRSGGELVYFTVPGMLVRYPAWLEVPVAAAALALACALFWTLRRRNTPALDPTWPAGRPPSPAGRSSLPRALGSAGVALLLVVVTAAAGYALWPLLTLLRPEYGEMLTGDPYRPWPYQAALLSFTTALVLAARRFLGSGAPAVLPVALIGIGFAAFLPGGSHPLTWSALFAAGGWLVARRVRGDGWRVVALTLGAAPAVVLLGGTALASFDVGLKIGGLFAASYWALMLLLVLPLIEMTRWAWLVPLVAAVGLVAAGLVVDRFDAAYPRQRWLVYAMDAGTGQAVWGRRSQETTGESVRWFGEKGWAAEPAPPANSLGAPALAVVKDVTSGGRRTLTLRLTPTGRAPVAGLSVTPRAALTVDGRDLRAASGFAYHAPSGPIDITLAVRAGAQARIRIFERAYDLSVVPGYRRDPRIAVMGPMTTVFREVTV</sequence>
<keyword evidence="5" id="KW-1185">Reference proteome</keyword>
<feature type="transmembrane region" description="Helical" evidence="1">
    <location>
        <begin position="538"/>
        <end position="557"/>
    </location>
</feature>
<organism evidence="4 5">
    <name type="scientific">Nonomuraea solani</name>
    <dbReference type="NCBI Taxonomy" id="1144553"/>
    <lineage>
        <taxon>Bacteria</taxon>
        <taxon>Bacillati</taxon>
        <taxon>Actinomycetota</taxon>
        <taxon>Actinomycetes</taxon>
        <taxon>Streptosporangiales</taxon>
        <taxon>Streptosporangiaceae</taxon>
        <taxon>Nonomuraea</taxon>
    </lineage>
</organism>
<dbReference type="PANTHER" id="PTHR12147:SF26">
    <property type="entry name" value="PEPTIDASE M28 DOMAIN-CONTAINING PROTEIN"/>
    <property type="match status" value="1"/>
</dbReference>
<dbReference type="SUPFAM" id="SSF53187">
    <property type="entry name" value="Zn-dependent exopeptidases"/>
    <property type="match status" value="1"/>
</dbReference>
<keyword evidence="2" id="KW-0732">Signal</keyword>
<evidence type="ECO:0000256" key="1">
    <source>
        <dbReference type="SAM" id="Phobius"/>
    </source>
</evidence>
<dbReference type="Gene3D" id="3.40.630.10">
    <property type="entry name" value="Zn peptidases"/>
    <property type="match status" value="1"/>
</dbReference>